<keyword evidence="1" id="KW-0175">Coiled coil</keyword>
<evidence type="ECO:0000256" key="1">
    <source>
        <dbReference type="SAM" id="Coils"/>
    </source>
</evidence>
<feature type="coiled-coil region" evidence="1">
    <location>
        <begin position="60"/>
        <end position="153"/>
    </location>
</feature>
<evidence type="ECO:0000313" key="3">
    <source>
        <dbReference type="Proteomes" id="UP001203512"/>
    </source>
</evidence>
<organism evidence="2 3">
    <name type="scientific">Sphingobium agri</name>
    <dbReference type="NCBI Taxonomy" id="2933566"/>
    <lineage>
        <taxon>Bacteria</taxon>
        <taxon>Pseudomonadati</taxon>
        <taxon>Pseudomonadota</taxon>
        <taxon>Alphaproteobacteria</taxon>
        <taxon>Sphingomonadales</taxon>
        <taxon>Sphingomonadaceae</taxon>
        <taxon>Sphingobium</taxon>
    </lineage>
</organism>
<gene>
    <name evidence="2" type="ORF">MU848_17200</name>
</gene>
<sequence length="447" mass="51315">MSQKSALIHDEGGDARQNRAQHLSDNNQWGALLQVTDYAQNADLDSQVIEEGLTFQRSQASSLREYIDQYKRRSEQLQRALHAVNDVQAELDKKLAQLQPLAENAGLLESQLRQREEEVHQAYAELKRRQEDAEQQKLDAAALEGEIERLRAKLINADKWIFRLAGERRGNEHALAALQAKVAYAEKIAAAEHGQAQRHADALVQRDQKLTEQRHEIDRLSKALDTARSKLEAVPRHGEGQQGSYATDIYPLSLEIRRLADEKRLAEHKCWSAEQEAQRLVQEVSLLTRLLYATREEAEKSKVERSSLLAESAKVAALSRELQASHETREKFVGLLAELQAYGDELERKSVEDKKEREAVEARFEQEAAARLWMVRLSEALIRQRPFWWHLAPKGWRSRWSYASLRRRGIFDADKYCDMYPDVPAAGMDPLEHYVKHGMQEGRFCPL</sequence>
<dbReference type="RefSeq" id="WP_247234428.1">
    <property type="nucleotide sequence ID" value="NZ_JALKHS010000020.1"/>
</dbReference>
<accession>A0ABT0E1T4</accession>
<dbReference type="Proteomes" id="UP001203512">
    <property type="component" value="Unassembled WGS sequence"/>
</dbReference>
<comment type="caution">
    <text evidence="2">The sequence shown here is derived from an EMBL/GenBank/DDBJ whole genome shotgun (WGS) entry which is preliminary data.</text>
</comment>
<reference evidence="2 3" key="1">
    <citation type="submission" date="2022-04" db="EMBL/GenBank/DDBJ databases">
        <authorList>
            <person name="Huq M.A."/>
        </authorList>
    </citation>
    <scope>NUCLEOTIDE SEQUENCE [LARGE SCALE GENOMIC DNA]</scope>
    <source>
        <strain evidence="2 3">MAH-33</strain>
    </source>
</reference>
<name>A0ABT0E1T4_9SPHN</name>
<dbReference type="EMBL" id="JALKHS010000020">
    <property type="protein sequence ID" value="MCK0533330.1"/>
    <property type="molecule type" value="Genomic_DNA"/>
</dbReference>
<protein>
    <recommendedName>
        <fullName evidence="4">Chromosome partition protein Smc</fullName>
    </recommendedName>
</protein>
<keyword evidence="3" id="KW-1185">Reference proteome</keyword>
<evidence type="ECO:0008006" key="4">
    <source>
        <dbReference type="Google" id="ProtNLM"/>
    </source>
</evidence>
<proteinExistence type="predicted"/>
<evidence type="ECO:0000313" key="2">
    <source>
        <dbReference type="EMBL" id="MCK0533330.1"/>
    </source>
</evidence>